<protein>
    <submittedName>
        <fullName evidence="3">Uncharacterized protein</fullName>
    </submittedName>
</protein>
<keyword evidence="2" id="KW-0472">Membrane</keyword>
<dbReference type="RefSeq" id="WP_161261183.1">
    <property type="nucleotide sequence ID" value="NZ_JAFBDC010000003.1"/>
</dbReference>
<feature type="transmembrane region" description="Helical" evidence="2">
    <location>
        <begin position="464"/>
        <end position="483"/>
    </location>
</feature>
<accession>A0A845LCH3</accession>
<dbReference type="OrthoDB" id="513642at2"/>
<keyword evidence="2" id="KW-0812">Transmembrane</keyword>
<dbReference type="EMBL" id="WXEX01000004">
    <property type="protein sequence ID" value="MZP42620.1"/>
    <property type="molecule type" value="Genomic_DNA"/>
</dbReference>
<feature type="transmembrane region" description="Helical" evidence="2">
    <location>
        <begin position="524"/>
        <end position="541"/>
    </location>
</feature>
<feature type="transmembrane region" description="Helical" evidence="2">
    <location>
        <begin position="548"/>
        <end position="564"/>
    </location>
</feature>
<feature type="transmembrane region" description="Helical" evidence="2">
    <location>
        <begin position="584"/>
        <end position="606"/>
    </location>
</feature>
<feature type="transmembrane region" description="Helical" evidence="2">
    <location>
        <begin position="360"/>
        <end position="381"/>
    </location>
</feature>
<feature type="region of interest" description="Disordered" evidence="1">
    <location>
        <begin position="615"/>
        <end position="656"/>
    </location>
</feature>
<evidence type="ECO:0000256" key="1">
    <source>
        <dbReference type="SAM" id="MobiDB-lite"/>
    </source>
</evidence>
<sequence>MRLKHLFFLLLLPLMLFLTGCGGDLSVETKINPDESGTRILKIKVANDQFKDVKGGEAALAETLAKNAPADFKLNRNAEANGVSYTLTMDFKSINELREKSQRLTGGNVPISFDKKGSPFAVTYSYNDPVRVEDYFSWAINAVKKDGLVAPNNYGNMINSQNATVSLPTSGKEEWQRSSGNWVTSRYTHPIDSVTVETDIRDNSRTLKIAVPADTDKKMRGEKGDPVGDYYKTLVKDAETASNTSNDMVEYQVKVKASKYEELISKSAPLFKDERSTIETVKDSIFHPVIRFTDNINIGYSLGDNANVKNGYSYRLLFDGKVINPDGTDVLVDGKPLKGEALVKQGSRVSVNYTIERTGVMFYGAIVLGLLAIVGFGFFGYRMYRTNPEKFNFNRPAAPPQPATWAANDGFGGQGAGAAPASAQGSFGQIAGDLMNVAERGLAGVTQAGNGPVDANKVVLARKVSPALFGLILICFLLPFVTVSCQGHEVVTLTEMQFATGSTIESPDLMTGKNQSEKIDANPFATGALVVTVAGLAVCFVRLRSKHMLTAGLAVVGLALNLFLKNSIDNEILKKGSGMLQLSYGFGFYGSLLLYLAAIGAGVFLLRSDRPGPYPPMPGNFPSGGSNGPWNSPEGGGDHLPNRPPDTLADGGNTKM</sequence>
<dbReference type="AlphaFoldDB" id="A0A845LCH3"/>
<evidence type="ECO:0000313" key="3">
    <source>
        <dbReference type="EMBL" id="MZP42620.1"/>
    </source>
</evidence>
<proteinExistence type="predicted"/>
<organism evidence="3 4">
    <name type="scientific">Heliomicrobium gestii</name>
    <name type="common">Heliobacterium gestii</name>
    <dbReference type="NCBI Taxonomy" id="2699"/>
    <lineage>
        <taxon>Bacteria</taxon>
        <taxon>Bacillati</taxon>
        <taxon>Bacillota</taxon>
        <taxon>Clostridia</taxon>
        <taxon>Eubacteriales</taxon>
        <taxon>Heliobacteriaceae</taxon>
        <taxon>Heliomicrobium</taxon>
    </lineage>
</organism>
<name>A0A845LCH3_HELGE</name>
<evidence type="ECO:0000256" key="2">
    <source>
        <dbReference type="SAM" id="Phobius"/>
    </source>
</evidence>
<keyword evidence="4" id="KW-1185">Reference proteome</keyword>
<dbReference type="Proteomes" id="UP000471031">
    <property type="component" value="Unassembled WGS sequence"/>
</dbReference>
<keyword evidence="2" id="KW-1133">Transmembrane helix</keyword>
<dbReference type="PROSITE" id="PS51257">
    <property type="entry name" value="PROKAR_LIPOPROTEIN"/>
    <property type="match status" value="1"/>
</dbReference>
<comment type="caution">
    <text evidence="3">The sequence shown here is derived from an EMBL/GenBank/DDBJ whole genome shotgun (WGS) entry which is preliminary data.</text>
</comment>
<reference evidence="3 4" key="1">
    <citation type="submission" date="2020-01" db="EMBL/GenBank/DDBJ databases">
        <title>Whole genome sequence of Heliobacterium gestii DSM 11169.</title>
        <authorList>
            <person name="Kyndt J.A."/>
            <person name="Meyer T.E."/>
        </authorList>
    </citation>
    <scope>NUCLEOTIDE SEQUENCE [LARGE SCALE GENOMIC DNA]</scope>
    <source>
        <strain evidence="3 4">DSM 11169</strain>
    </source>
</reference>
<feature type="compositionally biased region" description="Low complexity" evidence="1">
    <location>
        <begin position="620"/>
        <end position="633"/>
    </location>
</feature>
<evidence type="ECO:0000313" key="4">
    <source>
        <dbReference type="Proteomes" id="UP000471031"/>
    </source>
</evidence>
<gene>
    <name evidence="3" type="ORF">GTO89_06155</name>
</gene>